<feature type="transmembrane region" description="Helical" evidence="8">
    <location>
        <begin position="263"/>
        <end position="285"/>
    </location>
</feature>
<evidence type="ECO:0000313" key="10">
    <source>
        <dbReference type="RefSeq" id="XP_026528642.1"/>
    </source>
</evidence>
<dbReference type="GeneID" id="113415448"/>
<evidence type="ECO:0000256" key="1">
    <source>
        <dbReference type="ARBA" id="ARBA00004651"/>
    </source>
</evidence>
<reference evidence="10" key="1">
    <citation type="submission" date="2025-08" db="UniProtKB">
        <authorList>
            <consortium name="RefSeq"/>
        </authorList>
    </citation>
    <scope>IDENTIFICATION</scope>
</reference>
<dbReference type="RefSeq" id="XP_026528642.1">
    <property type="nucleotide sequence ID" value="XM_026672857.1"/>
</dbReference>
<feature type="transmembrane region" description="Helical" evidence="8">
    <location>
        <begin position="180"/>
        <end position="202"/>
    </location>
</feature>
<proteinExistence type="predicted"/>
<dbReference type="InterPro" id="IPR026612">
    <property type="entry name" value="STRA6-like"/>
</dbReference>
<evidence type="ECO:0000256" key="5">
    <source>
        <dbReference type="ARBA" id="ARBA00022989"/>
    </source>
</evidence>
<keyword evidence="3" id="KW-1003">Cell membrane</keyword>
<evidence type="ECO:0000256" key="4">
    <source>
        <dbReference type="ARBA" id="ARBA00022692"/>
    </source>
</evidence>
<comment type="subcellular location">
    <subcellularLocation>
        <location evidence="1">Cell membrane</location>
        <topology evidence="1">Multi-pass membrane protein</topology>
    </subcellularLocation>
</comment>
<evidence type="ECO:0000256" key="2">
    <source>
        <dbReference type="ARBA" id="ARBA00022448"/>
    </source>
</evidence>
<dbReference type="PANTHER" id="PTHR21444">
    <property type="entry name" value="COILED-COIL DOMAIN-CONTAINING PROTEIN 180"/>
    <property type="match status" value="1"/>
</dbReference>
<evidence type="ECO:0000256" key="8">
    <source>
        <dbReference type="SAM" id="Phobius"/>
    </source>
</evidence>
<feature type="transmembrane region" description="Helical" evidence="8">
    <location>
        <begin position="114"/>
        <end position="135"/>
    </location>
</feature>
<keyword evidence="6 8" id="KW-0472">Membrane</keyword>
<dbReference type="Pfam" id="PF14752">
    <property type="entry name" value="RBP_receptor"/>
    <property type="match status" value="1"/>
</dbReference>
<evidence type="ECO:0000256" key="7">
    <source>
        <dbReference type="ARBA" id="ARBA00023170"/>
    </source>
</evidence>
<gene>
    <name evidence="10" type="primary">LOC113415448</name>
</gene>
<dbReference type="GO" id="GO:0038023">
    <property type="term" value="F:signaling receptor activity"/>
    <property type="evidence" value="ECO:0007669"/>
    <property type="project" value="InterPro"/>
</dbReference>
<keyword evidence="2" id="KW-0813">Transport</keyword>
<dbReference type="PANTHER" id="PTHR21444:SF17">
    <property type="entry name" value="STIMULATED BY RETINOIC ACID GENE 6 PROTEIN-LIKE"/>
    <property type="match status" value="1"/>
</dbReference>
<feature type="transmembrane region" description="Helical" evidence="8">
    <location>
        <begin position="427"/>
        <end position="446"/>
    </location>
</feature>
<evidence type="ECO:0000256" key="3">
    <source>
        <dbReference type="ARBA" id="ARBA00022475"/>
    </source>
</evidence>
<keyword evidence="9" id="KW-1185">Reference proteome</keyword>
<dbReference type="KEGG" id="nss:113415448"/>
<feature type="transmembrane region" description="Helical" evidence="8">
    <location>
        <begin position="479"/>
        <end position="508"/>
    </location>
</feature>
<protein>
    <submittedName>
        <fullName evidence="10">Stimulated by retinoic acid gene 6 protein-like</fullName>
    </submittedName>
</protein>
<dbReference type="GO" id="GO:0071939">
    <property type="term" value="P:vitamin A import into cell"/>
    <property type="evidence" value="ECO:0007669"/>
    <property type="project" value="TreeGrafter"/>
</dbReference>
<evidence type="ECO:0000256" key="6">
    <source>
        <dbReference type="ARBA" id="ARBA00023136"/>
    </source>
</evidence>
<feature type="transmembrane region" description="Helical" evidence="8">
    <location>
        <begin position="324"/>
        <end position="344"/>
    </location>
</feature>
<keyword evidence="5 8" id="KW-1133">Transmembrane helix</keyword>
<evidence type="ECO:0000313" key="9">
    <source>
        <dbReference type="Proteomes" id="UP000504612"/>
    </source>
</evidence>
<feature type="transmembrane region" description="Helical" evidence="8">
    <location>
        <begin position="30"/>
        <end position="48"/>
    </location>
</feature>
<keyword evidence="4 8" id="KW-0812">Transmembrane</keyword>
<dbReference type="Proteomes" id="UP000504612">
    <property type="component" value="Unplaced"/>
</dbReference>
<sequence length="605" mass="69041">MAIIPSLETCQFPNETYNETCTSLTDLEPVLHYSLLPSIAIIVVLSCFEKRSRRNVIDEKCHLLNRRCGVVVPLDLMGVCSSRWAMGFAFGATANKVMILFADGYFPLRVLPQWIKALAILIGATEVGLSSYPFFACLSTPMQIVGATLGFLYTAAWFVITAMHIGQCPHGEILGYYEKIIFYWPSLVCQLFLLGKFTHMLIKASWAQFQTGLPTENITLLETYHAQYVQQLLRKPPVQKPQKSWIQQHIYEWDPYFQFPSRMICTTVLAIICLYMFAVIEYYVYKLVSCTLVILISNYEKLLVSSNVSDIQPLKEFIEVTEGVWIFTVGSASLTSVSYVFHILACYRKHIKRLRAGQKEFLPKLFSKVSSSQSAGAIARYSGWQIAYLVWGYLVIHIMQCLFGVMLIYGLVLPVKHGQGIEMAKSLGTGILTIAIVIGFIVFQITTARRFFLQPKILQEDKEKPLALNNRKAFHNFNYFLFFSNVMLGLSACLFRLMCSVVLGAWLIARIDRTIMPKGYEAADMGYKTWIGMLFMDHYHTNPILLCFGHHLAAKCIENQQQRNSYSCHIDQSTDFRVSKKARTRWLLLYTLLKNPCLSAHRKPK</sequence>
<dbReference type="AlphaFoldDB" id="A0A6J1UCD7"/>
<dbReference type="GO" id="GO:0005886">
    <property type="term" value="C:plasma membrane"/>
    <property type="evidence" value="ECO:0007669"/>
    <property type="project" value="UniProtKB-SubCell"/>
</dbReference>
<name>A0A6J1UCD7_9SAUR</name>
<organism evidence="9 10">
    <name type="scientific">Notechis scutatus</name>
    <name type="common">mainland tiger snake</name>
    <dbReference type="NCBI Taxonomy" id="8663"/>
    <lineage>
        <taxon>Eukaryota</taxon>
        <taxon>Metazoa</taxon>
        <taxon>Chordata</taxon>
        <taxon>Craniata</taxon>
        <taxon>Vertebrata</taxon>
        <taxon>Euteleostomi</taxon>
        <taxon>Lepidosauria</taxon>
        <taxon>Squamata</taxon>
        <taxon>Bifurcata</taxon>
        <taxon>Unidentata</taxon>
        <taxon>Episquamata</taxon>
        <taxon>Toxicofera</taxon>
        <taxon>Serpentes</taxon>
        <taxon>Colubroidea</taxon>
        <taxon>Elapidae</taxon>
        <taxon>Hydrophiinae</taxon>
        <taxon>Notechis</taxon>
    </lineage>
</organism>
<feature type="transmembrane region" description="Helical" evidence="8">
    <location>
        <begin position="390"/>
        <end position="415"/>
    </location>
</feature>
<feature type="transmembrane region" description="Helical" evidence="8">
    <location>
        <begin position="142"/>
        <end position="160"/>
    </location>
</feature>
<accession>A0A6J1UCD7</accession>
<dbReference type="GO" id="GO:0034632">
    <property type="term" value="F:retinol transmembrane transporter activity"/>
    <property type="evidence" value="ECO:0007669"/>
    <property type="project" value="InterPro"/>
</dbReference>
<keyword evidence="7" id="KW-0675">Receptor</keyword>